<gene>
    <name evidence="2" type="ORF">BCIN_13g04940</name>
</gene>
<proteinExistence type="predicted"/>
<evidence type="ECO:0000256" key="1">
    <source>
        <dbReference type="SAM" id="MobiDB-lite"/>
    </source>
</evidence>
<feature type="compositionally biased region" description="Polar residues" evidence="1">
    <location>
        <begin position="16"/>
        <end position="31"/>
    </location>
</feature>
<dbReference type="KEGG" id="bfu:BCIN_13g04940"/>
<evidence type="ECO:0000313" key="3">
    <source>
        <dbReference type="Proteomes" id="UP000001798"/>
    </source>
</evidence>
<dbReference type="EMBL" id="CP009817">
    <property type="protein sequence ID" value="ATZ56660.1"/>
    <property type="molecule type" value="Genomic_DNA"/>
</dbReference>
<dbReference type="RefSeq" id="XP_024552676.1">
    <property type="nucleotide sequence ID" value="XM_024696862.1"/>
</dbReference>
<evidence type="ECO:0000313" key="2">
    <source>
        <dbReference type="EMBL" id="ATZ56660.1"/>
    </source>
</evidence>
<dbReference type="Proteomes" id="UP000001798">
    <property type="component" value="Chromosome 13"/>
</dbReference>
<sequence length="274" mass="31121">MMRSKSQDTRKIPPRTAQTQAVPSNNREINQTSEVAFKRTIPGTNGVIANTTKRFHHGIWIEPSAKESDLDCSPTDQQWIFANSFSSGDSLVSQKVENKMFKLLPKTVAETEKTEVKEKISKAFVVNTKTMNLPEPDSTFETLESTDRRSRRTHTKVKTYNDKTLARGAVSSSSEHQSDSDISENTTRQQIVSPKQPQMAMEDPVRSHVRSESRSLGTEHEDIKRRSRRAHPKVKTYNTKVLSGTAIHTPTKFIKDYNLGVEERRQSLPPGRRR</sequence>
<reference evidence="2 3" key="3">
    <citation type="journal article" date="2017" name="Mol. Plant Pathol.">
        <title>A gapless genome sequence of the fungus Botrytis cinerea.</title>
        <authorList>
            <person name="Van Kan J.A."/>
            <person name="Stassen J.H."/>
            <person name="Mosbach A."/>
            <person name="Van Der Lee T.A."/>
            <person name="Faino L."/>
            <person name="Farmer A.D."/>
            <person name="Papasotiriou D.G."/>
            <person name="Zhou S."/>
            <person name="Seidl M.F."/>
            <person name="Cottam E."/>
            <person name="Edel D."/>
            <person name="Hahn M."/>
            <person name="Schwartz D.C."/>
            <person name="Dietrich R.A."/>
            <person name="Widdison S."/>
            <person name="Scalliet G."/>
        </authorList>
    </citation>
    <scope>NUCLEOTIDE SEQUENCE [LARGE SCALE GENOMIC DNA]</scope>
    <source>
        <strain evidence="2 3">B05.10</strain>
    </source>
</reference>
<feature type="compositionally biased region" description="Polar residues" evidence="1">
    <location>
        <begin position="185"/>
        <end position="196"/>
    </location>
</feature>
<feature type="region of interest" description="Disordered" evidence="1">
    <location>
        <begin position="132"/>
        <end position="237"/>
    </location>
</feature>
<feature type="region of interest" description="Disordered" evidence="1">
    <location>
        <begin position="1"/>
        <end position="31"/>
    </location>
</feature>
<dbReference type="OrthoDB" id="3553514at2759"/>
<name>A0A384K1E6_BOTFB</name>
<dbReference type="AlphaFoldDB" id="A0A384K1E6"/>
<protein>
    <submittedName>
        <fullName evidence="2">Uncharacterized protein</fullName>
    </submittedName>
</protein>
<organism evidence="2 3">
    <name type="scientific">Botryotinia fuckeliana (strain B05.10)</name>
    <name type="common">Noble rot fungus</name>
    <name type="synonym">Botrytis cinerea</name>
    <dbReference type="NCBI Taxonomy" id="332648"/>
    <lineage>
        <taxon>Eukaryota</taxon>
        <taxon>Fungi</taxon>
        <taxon>Dikarya</taxon>
        <taxon>Ascomycota</taxon>
        <taxon>Pezizomycotina</taxon>
        <taxon>Leotiomycetes</taxon>
        <taxon>Helotiales</taxon>
        <taxon>Sclerotiniaceae</taxon>
        <taxon>Botrytis</taxon>
    </lineage>
</organism>
<reference evidence="2 3" key="2">
    <citation type="journal article" date="2012" name="Eukaryot. Cell">
        <title>Genome update of Botrytis cinerea strains B05.10 and T4.</title>
        <authorList>
            <person name="Staats M."/>
            <person name="van Kan J.A."/>
        </authorList>
    </citation>
    <scope>NUCLEOTIDE SEQUENCE [LARGE SCALE GENOMIC DNA]</scope>
    <source>
        <strain evidence="2 3">B05.10</strain>
    </source>
</reference>
<accession>A0A384K1E6</accession>
<reference evidence="2 3" key="1">
    <citation type="journal article" date="2011" name="PLoS Genet.">
        <title>Genomic analysis of the necrotrophic fungal pathogens Sclerotinia sclerotiorum and Botrytis cinerea.</title>
        <authorList>
            <person name="Amselem J."/>
            <person name="Cuomo C.A."/>
            <person name="van Kan J.A."/>
            <person name="Viaud M."/>
            <person name="Benito E.P."/>
            <person name="Couloux A."/>
            <person name="Coutinho P.M."/>
            <person name="de Vries R.P."/>
            <person name="Dyer P.S."/>
            <person name="Fillinger S."/>
            <person name="Fournier E."/>
            <person name="Gout L."/>
            <person name="Hahn M."/>
            <person name="Kohn L."/>
            <person name="Lapalu N."/>
            <person name="Plummer K.M."/>
            <person name="Pradier J.M."/>
            <person name="Quevillon E."/>
            <person name="Sharon A."/>
            <person name="Simon A."/>
            <person name="ten Have A."/>
            <person name="Tudzynski B."/>
            <person name="Tudzynski P."/>
            <person name="Wincker P."/>
            <person name="Andrew M."/>
            <person name="Anthouard V."/>
            <person name="Beever R.E."/>
            <person name="Beffa R."/>
            <person name="Benoit I."/>
            <person name="Bouzid O."/>
            <person name="Brault B."/>
            <person name="Chen Z."/>
            <person name="Choquer M."/>
            <person name="Collemare J."/>
            <person name="Cotton P."/>
            <person name="Danchin E.G."/>
            <person name="Da Silva C."/>
            <person name="Gautier A."/>
            <person name="Giraud C."/>
            <person name="Giraud T."/>
            <person name="Gonzalez C."/>
            <person name="Grossetete S."/>
            <person name="Guldener U."/>
            <person name="Henrissat B."/>
            <person name="Howlett B.J."/>
            <person name="Kodira C."/>
            <person name="Kretschmer M."/>
            <person name="Lappartient A."/>
            <person name="Leroch M."/>
            <person name="Levis C."/>
            <person name="Mauceli E."/>
            <person name="Neuveglise C."/>
            <person name="Oeser B."/>
            <person name="Pearson M."/>
            <person name="Poulain J."/>
            <person name="Poussereau N."/>
            <person name="Quesneville H."/>
            <person name="Rascle C."/>
            <person name="Schumacher J."/>
            <person name="Segurens B."/>
            <person name="Sexton A."/>
            <person name="Silva E."/>
            <person name="Sirven C."/>
            <person name="Soanes D.M."/>
            <person name="Talbot N.J."/>
            <person name="Templeton M."/>
            <person name="Yandava C."/>
            <person name="Yarden O."/>
            <person name="Zeng Q."/>
            <person name="Rollins J.A."/>
            <person name="Lebrun M.H."/>
            <person name="Dickman M."/>
        </authorList>
    </citation>
    <scope>NUCLEOTIDE SEQUENCE [LARGE SCALE GENOMIC DNA]</scope>
    <source>
        <strain evidence="2 3">B05.10</strain>
    </source>
</reference>
<dbReference type="GeneID" id="5440140"/>
<feature type="compositionally biased region" description="Basic and acidic residues" evidence="1">
    <location>
        <begin position="203"/>
        <end position="224"/>
    </location>
</feature>
<feature type="compositionally biased region" description="Basic and acidic residues" evidence="1">
    <location>
        <begin position="1"/>
        <end position="11"/>
    </location>
</feature>
<keyword evidence="3" id="KW-1185">Reference proteome</keyword>
<dbReference type="VEuPathDB" id="FungiDB:Bcin13g04940"/>
<feature type="compositionally biased region" description="Basic residues" evidence="1">
    <location>
        <begin position="225"/>
        <end position="234"/>
    </location>
</feature>